<accession>A0A7G9YLD7</accession>
<dbReference type="GO" id="GO:0008781">
    <property type="term" value="F:N-acylneuraminate cytidylyltransferase activity"/>
    <property type="evidence" value="ECO:0007669"/>
    <property type="project" value="TreeGrafter"/>
</dbReference>
<dbReference type="Pfam" id="PF02348">
    <property type="entry name" value="CTP_transf_3"/>
    <property type="match status" value="1"/>
</dbReference>
<keyword evidence="1" id="KW-0808">Transferase</keyword>
<organism evidence="1">
    <name type="scientific">Candidatus Methanogaster sp. ANME-2c ERB4</name>
    <dbReference type="NCBI Taxonomy" id="2759911"/>
    <lineage>
        <taxon>Archaea</taxon>
        <taxon>Methanobacteriati</taxon>
        <taxon>Methanobacteriota</taxon>
        <taxon>Stenosarchaea group</taxon>
        <taxon>Methanomicrobia</taxon>
        <taxon>Methanosarcinales</taxon>
        <taxon>ANME-2 cluster</taxon>
        <taxon>Candidatus Methanogasteraceae</taxon>
        <taxon>Candidatus Methanogaster</taxon>
    </lineage>
</organism>
<gene>
    <name evidence="1" type="primary">kdsB</name>
    <name evidence="1" type="ORF">IMBEDNDK_00031</name>
</gene>
<dbReference type="InterPro" id="IPR050793">
    <property type="entry name" value="CMP-NeuNAc_synthase"/>
</dbReference>
<reference evidence="1" key="1">
    <citation type="submission" date="2020-06" db="EMBL/GenBank/DDBJ databases">
        <title>Unique genomic features of the anaerobic methanotrophic archaea.</title>
        <authorList>
            <person name="Chadwick G.L."/>
            <person name="Skennerton C.T."/>
            <person name="Laso-Perez R."/>
            <person name="Leu A.O."/>
            <person name="Speth D.R."/>
            <person name="Yu H."/>
            <person name="Morgan-Lang C."/>
            <person name="Hatzenpichler R."/>
            <person name="Goudeau D."/>
            <person name="Malmstrom R."/>
            <person name="Brazelton W.J."/>
            <person name="Woyke T."/>
            <person name="Hallam S.J."/>
            <person name="Tyson G.W."/>
            <person name="Wegener G."/>
            <person name="Boetius A."/>
            <person name="Orphan V."/>
        </authorList>
    </citation>
    <scope>NUCLEOTIDE SEQUENCE</scope>
</reference>
<protein>
    <submittedName>
        <fullName evidence="1">8-amino-3,8-dideoxy-manno-octulosonate cytidylyltransferase</fullName>
        <ecNumber evidence="1">2.7.7.38</ecNumber>
    </submittedName>
</protein>
<dbReference type="SUPFAM" id="SSF53448">
    <property type="entry name" value="Nucleotide-diphospho-sugar transferases"/>
    <property type="match status" value="1"/>
</dbReference>
<dbReference type="InterPro" id="IPR029044">
    <property type="entry name" value="Nucleotide-diphossugar_trans"/>
</dbReference>
<dbReference type="EC" id="2.7.7.38" evidence="1"/>
<name>A0A7G9YLD7_9EURY</name>
<dbReference type="EMBL" id="MT631362">
    <property type="protein sequence ID" value="QNO48821.1"/>
    <property type="molecule type" value="Genomic_DNA"/>
</dbReference>
<dbReference type="PANTHER" id="PTHR21485">
    <property type="entry name" value="HAD SUPERFAMILY MEMBERS CMAS AND KDSC"/>
    <property type="match status" value="1"/>
</dbReference>
<evidence type="ECO:0000313" key="1">
    <source>
        <dbReference type="EMBL" id="QNO48821.1"/>
    </source>
</evidence>
<keyword evidence="1" id="KW-0548">Nucleotidyltransferase</keyword>
<dbReference type="Gene3D" id="3.90.550.10">
    <property type="entry name" value="Spore Coat Polysaccharide Biosynthesis Protein SpsA, Chain A"/>
    <property type="match status" value="1"/>
</dbReference>
<dbReference type="InterPro" id="IPR003329">
    <property type="entry name" value="Cytidylyl_trans"/>
</dbReference>
<dbReference type="AlphaFoldDB" id="A0A7G9YLD7"/>
<dbReference type="GO" id="GO:0008690">
    <property type="term" value="F:3-deoxy-manno-octulosonate cytidylyltransferase activity"/>
    <property type="evidence" value="ECO:0007669"/>
    <property type="project" value="UniProtKB-EC"/>
</dbReference>
<sequence length="231" mass="26272">MNEKMEIIAIIPARGGSKSIPKKNIKHLRGKPLISYSIGSAKKTKYINKIVVSTEDKEIAEISREYDAEVLERPEELAKDESSTIDAILHVLGVLKAENHNPDIIILLQPTSPLRNAEDIDSAIELFLNSDCESVVGVCEVGHSPYWCFEIENGYLKSFFGDEYLRMRRQELEKVYIPNGAIYISTPENLRKYKGFYGLRTIPYIMPPERSIDIDDATDLMLAELLMKRHV</sequence>
<dbReference type="CDD" id="cd02513">
    <property type="entry name" value="CMP-NeuAc_Synthase"/>
    <property type="match status" value="1"/>
</dbReference>
<dbReference type="PANTHER" id="PTHR21485:SF6">
    <property type="entry name" value="N-ACYLNEURAMINATE CYTIDYLYLTRANSFERASE-RELATED"/>
    <property type="match status" value="1"/>
</dbReference>
<proteinExistence type="predicted"/>